<organism evidence="2 3">
    <name type="scientific">Canavalia gladiata</name>
    <name type="common">Sword bean</name>
    <name type="synonym">Dolichos gladiatus</name>
    <dbReference type="NCBI Taxonomy" id="3824"/>
    <lineage>
        <taxon>Eukaryota</taxon>
        <taxon>Viridiplantae</taxon>
        <taxon>Streptophyta</taxon>
        <taxon>Embryophyta</taxon>
        <taxon>Tracheophyta</taxon>
        <taxon>Spermatophyta</taxon>
        <taxon>Magnoliopsida</taxon>
        <taxon>eudicotyledons</taxon>
        <taxon>Gunneridae</taxon>
        <taxon>Pentapetalae</taxon>
        <taxon>rosids</taxon>
        <taxon>fabids</taxon>
        <taxon>Fabales</taxon>
        <taxon>Fabaceae</taxon>
        <taxon>Papilionoideae</taxon>
        <taxon>50 kb inversion clade</taxon>
        <taxon>NPAAA clade</taxon>
        <taxon>indigoferoid/millettioid clade</taxon>
        <taxon>Phaseoleae</taxon>
        <taxon>Canavalia</taxon>
    </lineage>
</organism>
<evidence type="ECO:0000313" key="2">
    <source>
        <dbReference type="EMBL" id="KAK7320854.1"/>
    </source>
</evidence>
<reference evidence="2 3" key="1">
    <citation type="submission" date="2024-01" db="EMBL/GenBank/DDBJ databases">
        <title>The genomes of 5 underutilized Papilionoideae crops provide insights into root nodulation and disease resistanc.</title>
        <authorList>
            <person name="Jiang F."/>
        </authorList>
    </citation>
    <scope>NUCLEOTIDE SEQUENCE [LARGE SCALE GENOMIC DNA]</scope>
    <source>
        <strain evidence="2">LVBAO_FW01</strain>
        <tissue evidence="2">Leaves</tissue>
    </source>
</reference>
<dbReference type="EMBL" id="JAYMYQ010000007">
    <property type="protein sequence ID" value="KAK7320854.1"/>
    <property type="molecule type" value="Genomic_DNA"/>
</dbReference>
<keyword evidence="3" id="KW-1185">Reference proteome</keyword>
<evidence type="ECO:0000256" key="1">
    <source>
        <dbReference type="SAM" id="MobiDB-lite"/>
    </source>
</evidence>
<sequence length="166" mass="19764">MEIERRGTTQKGHKTTSSHSLKSVEKLGEEIFDLVVSRRSRLEKSEKKISYKDLHRRQEGRISSINSCIALRHTYSIDFTQQFSVLNWENSIAKNNRFSTSYIVFDNLWRKSWFLEVNYYHASSFKAKLVRLAPLQNGHNQHDSREMFVWNYRRVRIRCNASFSLE</sequence>
<comment type="caution">
    <text evidence="2">The sequence shown here is derived from an EMBL/GenBank/DDBJ whole genome shotgun (WGS) entry which is preliminary data.</text>
</comment>
<evidence type="ECO:0000313" key="3">
    <source>
        <dbReference type="Proteomes" id="UP001367508"/>
    </source>
</evidence>
<accession>A0AAN9Q4D4</accession>
<gene>
    <name evidence="2" type="ORF">VNO77_30720</name>
</gene>
<dbReference type="Proteomes" id="UP001367508">
    <property type="component" value="Unassembled WGS sequence"/>
</dbReference>
<feature type="region of interest" description="Disordered" evidence="1">
    <location>
        <begin position="1"/>
        <end position="21"/>
    </location>
</feature>
<proteinExistence type="predicted"/>
<dbReference type="AlphaFoldDB" id="A0AAN9Q4D4"/>
<protein>
    <submittedName>
        <fullName evidence="2">Uncharacterized protein</fullName>
    </submittedName>
</protein>
<name>A0AAN9Q4D4_CANGL</name>